<dbReference type="PATRIC" id="fig|66876.3.peg.6863"/>
<protein>
    <submittedName>
        <fullName evidence="5">Iron/ascorbate oxidoreductase</fullName>
    </submittedName>
</protein>
<dbReference type="PANTHER" id="PTHR47990">
    <property type="entry name" value="2-OXOGLUTARATE (2OG) AND FE(II)-DEPENDENT OXYGENASE SUPERFAMILY PROTEIN-RELATED"/>
    <property type="match status" value="1"/>
</dbReference>
<organism evidence="5 6">
    <name type="scientific">Streptomyces chattanoogensis</name>
    <dbReference type="NCBI Taxonomy" id="66876"/>
    <lineage>
        <taxon>Bacteria</taxon>
        <taxon>Bacillati</taxon>
        <taxon>Actinomycetota</taxon>
        <taxon>Actinomycetes</taxon>
        <taxon>Kitasatosporales</taxon>
        <taxon>Streptomycetaceae</taxon>
        <taxon>Streptomyces</taxon>
    </lineage>
</organism>
<keyword evidence="3" id="KW-0479">Metal-binding</keyword>
<dbReference type="Gene3D" id="2.60.120.330">
    <property type="entry name" value="B-lactam Antibiotic, Isopenicillin N Synthase, Chain"/>
    <property type="match status" value="1"/>
</dbReference>
<feature type="domain" description="Fe2OG dioxygenase" evidence="4">
    <location>
        <begin position="161"/>
        <end position="263"/>
    </location>
</feature>
<dbReference type="SUPFAM" id="SSF51197">
    <property type="entry name" value="Clavaminate synthase-like"/>
    <property type="match status" value="1"/>
</dbReference>
<comment type="caution">
    <text evidence="5">The sequence shown here is derived from an EMBL/GenBank/DDBJ whole genome shotgun (WGS) entry which is preliminary data.</text>
</comment>
<keyword evidence="2" id="KW-0045">Antibiotic biosynthesis</keyword>
<name>A0A0N0XTT4_9ACTN</name>
<dbReference type="InterPro" id="IPR005123">
    <property type="entry name" value="Oxoglu/Fe-dep_dioxygenase_dom"/>
</dbReference>
<dbReference type="PROSITE" id="PS51471">
    <property type="entry name" value="FE2OG_OXY"/>
    <property type="match status" value="1"/>
</dbReference>
<dbReference type="Pfam" id="PF14226">
    <property type="entry name" value="DIOX_N"/>
    <property type="match status" value="1"/>
</dbReference>
<accession>A0A0N0XTT4</accession>
<dbReference type="Pfam" id="PF03171">
    <property type="entry name" value="2OG-FeII_Oxy"/>
    <property type="match status" value="1"/>
</dbReference>
<dbReference type="GO" id="GO:0016491">
    <property type="term" value="F:oxidoreductase activity"/>
    <property type="evidence" value="ECO:0007669"/>
    <property type="project" value="UniProtKB-KW"/>
</dbReference>
<evidence type="ECO:0000313" key="6">
    <source>
        <dbReference type="Proteomes" id="UP000037982"/>
    </source>
</evidence>
<evidence type="ECO:0000256" key="1">
    <source>
        <dbReference type="ARBA" id="ARBA00004792"/>
    </source>
</evidence>
<evidence type="ECO:0000259" key="4">
    <source>
        <dbReference type="PROSITE" id="PS51471"/>
    </source>
</evidence>
<dbReference type="EMBL" id="LGKG01000164">
    <property type="protein sequence ID" value="KPC60198.1"/>
    <property type="molecule type" value="Genomic_DNA"/>
</dbReference>
<dbReference type="InterPro" id="IPR027443">
    <property type="entry name" value="IPNS-like_sf"/>
</dbReference>
<dbReference type="GO" id="GO:0017000">
    <property type="term" value="P:antibiotic biosynthetic process"/>
    <property type="evidence" value="ECO:0007669"/>
    <property type="project" value="UniProtKB-KW"/>
</dbReference>
<evidence type="ECO:0000256" key="2">
    <source>
        <dbReference type="ARBA" id="ARBA00023194"/>
    </source>
</evidence>
<evidence type="ECO:0000313" key="5">
    <source>
        <dbReference type="EMBL" id="KPC60198.1"/>
    </source>
</evidence>
<dbReference type="AlphaFoldDB" id="A0A0N0XTT4"/>
<dbReference type="InterPro" id="IPR050231">
    <property type="entry name" value="Iron_ascorbate_oxido_reductase"/>
</dbReference>
<sequence length="303" mass="33774">MIPHVQLPGHVAGWTLKEKTAVAAEMGDACRHEGFFFVHDHGIPTDLIGEVYSETQLFYRLPVEEKGKYEASEKSQFLGYRGLGREKSRTHSGTEACEQYRLGNTTHELALPESVDFYHEHFPKSLELFRHLTHLGDGILAACALGLGLEEDFFKGYLGRPLHRLGLNYYGASHPSDVGSKVDYAMSPHVDLSLLTILDQDEPGLDVRNPDGTWQEVPTVPGALFLFLADYVQRWSNGLYRAAPHRVTAVRCDRMSIQYKHRPDYGVVVAPLDALTGPADPPKYAPLNTGSEYVAVLRSLLGR</sequence>
<evidence type="ECO:0000256" key="3">
    <source>
        <dbReference type="RuleBase" id="RU003682"/>
    </source>
</evidence>
<dbReference type="Proteomes" id="UP000037982">
    <property type="component" value="Unassembled WGS sequence"/>
</dbReference>
<gene>
    <name evidence="5" type="ORF">ADL29_31125</name>
</gene>
<keyword evidence="3" id="KW-0408">Iron</keyword>
<dbReference type="InterPro" id="IPR044861">
    <property type="entry name" value="IPNS-like_FE2OG_OXY"/>
</dbReference>
<dbReference type="PRINTS" id="PR00682">
    <property type="entry name" value="IPNSYNTHASE"/>
</dbReference>
<proteinExistence type="inferred from homology"/>
<dbReference type="GO" id="GO:0046872">
    <property type="term" value="F:metal ion binding"/>
    <property type="evidence" value="ECO:0007669"/>
    <property type="project" value="UniProtKB-KW"/>
</dbReference>
<reference evidence="6" key="1">
    <citation type="submission" date="2015-07" db="EMBL/GenBank/DDBJ databases">
        <authorList>
            <person name="Ju K.-S."/>
            <person name="Doroghazi J.R."/>
            <person name="Metcalf W.W."/>
        </authorList>
    </citation>
    <scope>NUCLEOTIDE SEQUENCE [LARGE SCALE GENOMIC DNA]</scope>
    <source>
        <strain evidence="6">NRRL ISP-5002</strain>
    </source>
</reference>
<comment type="pathway">
    <text evidence="1">Antibiotic biosynthesis.</text>
</comment>
<comment type="similarity">
    <text evidence="3">Belongs to the iron/ascorbate-dependent oxidoreductase family.</text>
</comment>
<keyword evidence="6" id="KW-1185">Reference proteome</keyword>
<keyword evidence="3" id="KW-0560">Oxidoreductase</keyword>
<dbReference type="InterPro" id="IPR026992">
    <property type="entry name" value="DIOX_N"/>
</dbReference>